<dbReference type="PRINTS" id="PR01050">
    <property type="entry name" value="PYRUVTKNASE"/>
</dbReference>
<evidence type="ECO:0000259" key="14">
    <source>
        <dbReference type="Pfam" id="PF00224"/>
    </source>
</evidence>
<keyword evidence="7 13" id="KW-0418">Kinase</keyword>
<dbReference type="InterPro" id="IPR001697">
    <property type="entry name" value="Pyr_Knase"/>
</dbReference>
<dbReference type="SUPFAM" id="SSF50800">
    <property type="entry name" value="PK beta-barrel domain-like"/>
    <property type="match status" value="1"/>
</dbReference>
<dbReference type="SUPFAM" id="SSF52935">
    <property type="entry name" value="PK C-terminal domain-like"/>
    <property type="match status" value="1"/>
</dbReference>
<dbReference type="Gene3D" id="3.20.20.60">
    <property type="entry name" value="Phosphoenolpyruvate-binding domains"/>
    <property type="match status" value="1"/>
</dbReference>
<keyword evidence="6" id="KW-0547">Nucleotide-binding</keyword>
<dbReference type="Pfam" id="PF00224">
    <property type="entry name" value="PK"/>
    <property type="match status" value="1"/>
</dbReference>
<dbReference type="InterPro" id="IPR015795">
    <property type="entry name" value="Pyrv_Knase_C"/>
</dbReference>
<evidence type="ECO:0000256" key="9">
    <source>
        <dbReference type="ARBA" id="ARBA00022842"/>
    </source>
</evidence>
<keyword evidence="10 13" id="KW-0324">Glycolysis</keyword>
<comment type="catalytic activity">
    <reaction evidence="13">
        <text>pyruvate + ATP = phosphoenolpyruvate + ADP + H(+)</text>
        <dbReference type="Rhea" id="RHEA:18157"/>
        <dbReference type="ChEBI" id="CHEBI:15361"/>
        <dbReference type="ChEBI" id="CHEBI:15378"/>
        <dbReference type="ChEBI" id="CHEBI:30616"/>
        <dbReference type="ChEBI" id="CHEBI:58702"/>
        <dbReference type="ChEBI" id="CHEBI:456216"/>
        <dbReference type="EC" id="2.7.1.40"/>
    </reaction>
</comment>
<evidence type="ECO:0000256" key="13">
    <source>
        <dbReference type="RuleBase" id="RU000504"/>
    </source>
</evidence>
<dbReference type="InterPro" id="IPR040442">
    <property type="entry name" value="Pyrv_kinase-like_dom_sf"/>
</dbReference>
<dbReference type="InterPro" id="IPR015813">
    <property type="entry name" value="Pyrv/PenolPyrv_kinase-like_dom"/>
</dbReference>
<evidence type="ECO:0000256" key="4">
    <source>
        <dbReference type="ARBA" id="ARBA00022679"/>
    </source>
</evidence>
<dbReference type="Gene3D" id="3.40.1380.20">
    <property type="entry name" value="Pyruvate kinase, C-terminal domain"/>
    <property type="match status" value="1"/>
</dbReference>
<sequence length="466" mass="49955">MRRAKIVCTIGPATHTREGIRALIDAGMDCARLNFSHGTQQGHARVAALVRELATEAGRPIALLADLCGPKIRVGRFPEGAVELVEGTAFTLTTRDVAGTDKQASINYAALPQDVDPGDAIMIDDGLIRLVVREVEGPDIHCIVEVGGMLSERKGINVPGSALSTPALTDKDKRDLAFAVDTIGVDWIALSFVRTAADILEAKSLAKNTPVIAKLEKPEAIANLCAIADVADGAMVARGDLGVELGPEKVPLVQKRIIEEVNTRGKLVITATQMLDSMIRNPRPTRAEAADIANAVLDGTDALMLSGETAVGRYPIKAVKMMDVIIREVETAWLKDASMKEQVIADKWGFATATTKAAALLSFVLDLKALVVFTQDGRTVQLLSEYRPRAPIIALTSDSRVANQLALEWGVYPRLEVPPEELSEAVRIGTGLVLRHGICAVGDDIALVLGWPVRESTNTLKLHRIG</sequence>
<dbReference type="InterPro" id="IPR036918">
    <property type="entry name" value="Pyrv_Knase_C_sf"/>
</dbReference>
<reference evidence="16" key="1">
    <citation type="journal article" date="2006" name="Microbiology">
        <title>Metagenomic analysis of mesopelagic Antarctic plankton reveals a novel deltaproteobacterial group.</title>
        <authorList>
            <person name="Moreira D."/>
            <person name="Rodriguez-Valera F."/>
            <person name="Lopez-Garcia P."/>
        </authorList>
    </citation>
    <scope>NUCLEOTIDE SEQUENCE</scope>
</reference>
<comment type="similarity">
    <text evidence="2 13">Belongs to the pyruvate kinase family.</text>
</comment>
<evidence type="ECO:0000256" key="11">
    <source>
        <dbReference type="ARBA" id="ARBA00023317"/>
    </source>
</evidence>
<name>Q2I6K6_9DELT</name>
<dbReference type="GO" id="GO:0004743">
    <property type="term" value="F:pyruvate kinase activity"/>
    <property type="evidence" value="ECO:0007669"/>
    <property type="project" value="UniProtKB-UniRule"/>
</dbReference>
<evidence type="ECO:0000256" key="3">
    <source>
        <dbReference type="ARBA" id="ARBA00012142"/>
    </source>
</evidence>
<comment type="pathway">
    <text evidence="1 13">Carbohydrate degradation; glycolysis; pyruvate from D-glyceraldehyde 3-phosphate: step 5/5.</text>
</comment>
<dbReference type="EMBL" id="DQ267496">
    <property type="protein sequence ID" value="ABB84848.1"/>
    <property type="molecule type" value="Genomic_DNA"/>
</dbReference>
<evidence type="ECO:0000256" key="2">
    <source>
        <dbReference type="ARBA" id="ARBA00008663"/>
    </source>
</evidence>
<dbReference type="Gene3D" id="2.40.33.10">
    <property type="entry name" value="PK beta-barrel domain-like"/>
    <property type="match status" value="1"/>
</dbReference>
<evidence type="ECO:0000256" key="8">
    <source>
        <dbReference type="ARBA" id="ARBA00022840"/>
    </source>
</evidence>
<dbReference type="GO" id="GO:0030955">
    <property type="term" value="F:potassium ion binding"/>
    <property type="evidence" value="ECO:0007669"/>
    <property type="project" value="UniProtKB-UniRule"/>
</dbReference>
<dbReference type="GO" id="GO:0016301">
    <property type="term" value="F:kinase activity"/>
    <property type="evidence" value="ECO:0007669"/>
    <property type="project" value="UniProtKB-KW"/>
</dbReference>
<feature type="domain" description="Pyruvate kinase barrel" evidence="14">
    <location>
        <begin position="1"/>
        <end position="319"/>
    </location>
</feature>
<accession>Q2I6K6</accession>
<protein>
    <recommendedName>
        <fullName evidence="3 12">Pyruvate kinase</fullName>
        <ecNumber evidence="3 12">2.7.1.40</ecNumber>
    </recommendedName>
</protein>
<organism evidence="16">
    <name type="scientific">uncultured delta proteobacterium DeepAnt-32C6</name>
    <dbReference type="NCBI Taxonomy" id="357895"/>
    <lineage>
        <taxon>Bacteria</taxon>
        <taxon>Deltaproteobacteria</taxon>
        <taxon>environmental samples</taxon>
    </lineage>
</organism>
<evidence type="ECO:0000313" key="16">
    <source>
        <dbReference type="EMBL" id="ABB84848.1"/>
    </source>
</evidence>
<evidence type="ECO:0000259" key="15">
    <source>
        <dbReference type="Pfam" id="PF02887"/>
    </source>
</evidence>
<dbReference type="EC" id="2.7.1.40" evidence="3 12"/>
<evidence type="ECO:0000256" key="7">
    <source>
        <dbReference type="ARBA" id="ARBA00022777"/>
    </source>
</evidence>
<evidence type="ECO:0000256" key="5">
    <source>
        <dbReference type="ARBA" id="ARBA00022723"/>
    </source>
</evidence>
<dbReference type="InterPro" id="IPR015793">
    <property type="entry name" value="Pyrv_Knase_brl"/>
</dbReference>
<dbReference type="UniPathway" id="UPA00109">
    <property type="reaction ID" value="UER00188"/>
</dbReference>
<dbReference type="AlphaFoldDB" id="Q2I6K6"/>
<dbReference type="GO" id="GO:0000287">
    <property type="term" value="F:magnesium ion binding"/>
    <property type="evidence" value="ECO:0007669"/>
    <property type="project" value="UniProtKB-UniRule"/>
</dbReference>
<dbReference type="InterPro" id="IPR015806">
    <property type="entry name" value="Pyrv_Knase_insert_dom_sf"/>
</dbReference>
<dbReference type="NCBIfam" id="TIGR01064">
    <property type="entry name" value="pyruv_kin"/>
    <property type="match status" value="1"/>
</dbReference>
<dbReference type="InterPro" id="IPR011037">
    <property type="entry name" value="Pyrv_Knase-like_insert_dom_sf"/>
</dbReference>
<keyword evidence="11 16" id="KW-0670">Pyruvate</keyword>
<evidence type="ECO:0000256" key="12">
    <source>
        <dbReference type="NCBIfam" id="TIGR01064"/>
    </source>
</evidence>
<dbReference type="NCBIfam" id="NF004491">
    <property type="entry name" value="PRK05826.1"/>
    <property type="match status" value="1"/>
</dbReference>
<evidence type="ECO:0000256" key="10">
    <source>
        <dbReference type="ARBA" id="ARBA00023152"/>
    </source>
</evidence>
<dbReference type="PANTHER" id="PTHR11817">
    <property type="entry name" value="PYRUVATE KINASE"/>
    <property type="match status" value="1"/>
</dbReference>
<keyword evidence="5" id="KW-0479">Metal-binding</keyword>
<dbReference type="GO" id="GO:0005524">
    <property type="term" value="F:ATP binding"/>
    <property type="evidence" value="ECO:0007669"/>
    <property type="project" value="UniProtKB-KW"/>
</dbReference>
<feature type="domain" description="Pyruvate kinase C-terminal" evidence="15">
    <location>
        <begin position="353"/>
        <end position="463"/>
    </location>
</feature>
<evidence type="ECO:0000256" key="1">
    <source>
        <dbReference type="ARBA" id="ARBA00004997"/>
    </source>
</evidence>
<evidence type="ECO:0000256" key="6">
    <source>
        <dbReference type="ARBA" id="ARBA00022741"/>
    </source>
</evidence>
<proteinExistence type="inferred from homology"/>
<keyword evidence="9 13" id="KW-0460">Magnesium</keyword>
<dbReference type="NCBIfam" id="NF004978">
    <property type="entry name" value="PRK06354.1"/>
    <property type="match status" value="1"/>
</dbReference>
<dbReference type="SUPFAM" id="SSF51621">
    <property type="entry name" value="Phosphoenolpyruvate/pyruvate domain"/>
    <property type="match status" value="1"/>
</dbReference>
<keyword evidence="4 13" id="KW-0808">Transferase</keyword>
<keyword evidence="8" id="KW-0067">ATP-binding</keyword>
<dbReference type="FunFam" id="2.40.33.10:FF:000001">
    <property type="entry name" value="Pyruvate kinase"/>
    <property type="match status" value="1"/>
</dbReference>
<dbReference type="Pfam" id="PF02887">
    <property type="entry name" value="PK_C"/>
    <property type="match status" value="1"/>
</dbReference>